<dbReference type="InParanoid" id="F4SAM3"/>
<keyword evidence="1" id="KW-0472">Membrane</keyword>
<name>F4SAM3_MELLP</name>
<dbReference type="EMBL" id="GL883179">
    <property type="protein sequence ID" value="EGF98291.1"/>
    <property type="molecule type" value="Genomic_DNA"/>
</dbReference>
<dbReference type="GeneID" id="18926243"/>
<dbReference type="Proteomes" id="UP000001072">
    <property type="component" value="Unassembled WGS sequence"/>
</dbReference>
<dbReference type="KEGG" id="mlr:MELLADRAFT_118565"/>
<dbReference type="AlphaFoldDB" id="F4SAM3"/>
<evidence type="ECO:0000313" key="2">
    <source>
        <dbReference type="EMBL" id="EGF98291.1"/>
    </source>
</evidence>
<evidence type="ECO:0000313" key="3">
    <source>
        <dbReference type="Proteomes" id="UP000001072"/>
    </source>
</evidence>
<organism evidence="3">
    <name type="scientific">Melampsora larici-populina (strain 98AG31 / pathotype 3-4-7)</name>
    <name type="common">Poplar leaf rust fungus</name>
    <dbReference type="NCBI Taxonomy" id="747676"/>
    <lineage>
        <taxon>Eukaryota</taxon>
        <taxon>Fungi</taxon>
        <taxon>Dikarya</taxon>
        <taxon>Basidiomycota</taxon>
        <taxon>Pucciniomycotina</taxon>
        <taxon>Pucciniomycetes</taxon>
        <taxon>Pucciniales</taxon>
        <taxon>Melampsoraceae</taxon>
        <taxon>Melampsora</taxon>
    </lineage>
</organism>
<keyword evidence="3" id="KW-1185">Reference proteome</keyword>
<keyword evidence="1" id="KW-1133">Transmembrane helix</keyword>
<proteinExistence type="predicted"/>
<sequence length="126" mass="14574">MGNLLINTHYDEEPPKGTTEWFKIVMNDVVLSVDESDELMHSLKSFRTIISDELIRKTIDLCKMPKIPTYSLLNSTVIMWGIMVNIIVVIIMVQVWKEYKVQCQCYKIISVLTGHFKVAQKKTKPV</sequence>
<dbReference type="RefSeq" id="XP_007418436.1">
    <property type="nucleotide sequence ID" value="XM_007418374.1"/>
</dbReference>
<gene>
    <name evidence="2" type="ORF">MELLADRAFT_118565</name>
</gene>
<evidence type="ECO:0000256" key="1">
    <source>
        <dbReference type="SAM" id="Phobius"/>
    </source>
</evidence>
<protein>
    <submittedName>
        <fullName evidence="2">Uncharacterized protein</fullName>
    </submittedName>
</protein>
<keyword evidence="1" id="KW-0812">Transmembrane</keyword>
<accession>F4SAM3</accession>
<dbReference type="HOGENOM" id="CLU_1982082_0_0_1"/>
<reference evidence="3" key="1">
    <citation type="journal article" date="2011" name="Proc. Natl. Acad. Sci. U.S.A.">
        <title>Obligate biotrophy features unraveled by the genomic analysis of rust fungi.</title>
        <authorList>
            <person name="Duplessis S."/>
            <person name="Cuomo C.A."/>
            <person name="Lin Y.-C."/>
            <person name="Aerts A."/>
            <person name="Tisserant E."/>
            <person name="Veneault-Fourrey C."/>
            <person name="Joly D.L."/>
            <person name="Hacquard S."/>
            <person name="Amselem J."/>
            <person name="Cantarel B.L."/>
            <person name="Chiu R."/>
            <person name="Coutinho P.M."/>
            <person name="Feau N."/>
            <person name="Field M."/>
            <person name="Frey P."/>
            <person name="Gelhaye E."/>
            <person name="Goldberg J."/>
            <person name="Grabherr M.G."/>
            <person name="Kodira C.D."/>
            <person name="Kohler A."/>
            <person name="Kuees U."/>
            <person name="Lindquist E.A."/>
            <person name="Lucas S.M."/>
            <person name="Mago R."/>
            <person name="Mauceli E."/>
            <person name="Morin E."/>
            <person name="Murat C."/>
            <person name="Pangilinan J.L."/>
            <person name="Park R."/>
            <person name="Pearson M."/>
            <person name="Quesneville H."/>
            <person name="Rouhier N."/>
            <person name="Sakthikumar S."/>
            <person name="Salamov A.A."/>
            <person name="Schmutz J."/>
            <person name="Selles B."/>
            <person name="Shapiro H."/>
            <person name="Tanguay P."/>
            <person name="Tuskan G.A."/>
            <person name="Henrissat B."/>
            <person name="Van de Peer Y."/>
            <person name="Rouze P."/>
            <person name="Ellis J.G."/>
            <person name="Dodds P.N."/>
            <person name="Schein J.E."/>
            <person name="Zhong S."/>
            <person name="Hamelin R.C."/>
            <person name="Grigoriev I.V."/>
            <person name="Szabo L.J."/>
            <person name="Martin F."/>
        </authorList>
    </citation>
    <scope>NUCLEOTIDE SEQUENCE [LARGE SCALE GENOMIC DNA]</scope>
    <source>
        <strain evidence="3">98AG31 / pathotype 3-4-7</strain>
    </source>
</reference>
<dbReference type="VEuPathDB" id="FungiDB:MELLADRAFT_118565"/>
<feature type="transmembrane region" description="Helical" evidence="1">
    <location>
        <begin position="72"/>
        <end position="96"/>
    </location>
</feature>